<evidence type="ECO:0000313" key="3">
    <source>
        <dbReference type="EMBL" id="SIO08447.1"/>
    </source>
</evidence>
<dbReference type="Proteomes" id="UP000185221">
    <property type="component" value="Unassembled WGS sequence"/>
</dbReference>
<keyword evidence="1" id="KW-1133">Transmembrane helix</keyword>
<dbReference type="InterPro" id="IPR002938">
    <property type="entry name" value="FAD-bd"/>
</dbReference>
<gene>
    <name evidence="3" type="ORF">SAMN05444394_3350</name>
</gene>
<feature type="domain" description="FAD-binding" evidence="2">
    <location>
        <begin position="6"/>
        <end position="296"/>
    </location>
</feature>
<dbReference type="PRINTS" id="PR00420">
    <property type="entry name" value="RNGMNOXGNASE"/>
</dbReference>
<evidence type="ECO:0000259" key="2">
    <source>
        <dbReference type="Pfam" id="PF01494"/>
    </source>
</evidence>
<name>A0A1N6GLU0_9BACT</name>
<keyword evidence="1" id="KW-0472">Membrane</keyword>
<dbReference type="Pfam" id="PF01494">
    <property type="entry name" value="FAD_binding_3"/>
    <property type="match status" value="1"/>
</dbReference>
<dbReference type="EMBL" id="FSRC01000002">
    <property type="protein sequence ID" value="SIO08447.1"/>
    <property type="molecule type" value="Genomic_DNA"/>
</dbReference>
<dbReference type="SUPFAM" id="SSF51905">
    <property type="entry name" value="FAD/NAD(P)-binding domain"/>
    <property type="match status" value="1"/>
</dbReference>
<sequence>MSNTNSVVIVGGGLAGLVSAYLLAKNGQKVLLIEKKEYPLHRVCGEYVSNEARDFLVREGLFPKELDFPQIHNFLFSDVLGNSTTIPLDLGGFGISRFVFDHFLYEQAINVGVEIKLKTQVFEVEFIERENQFCLSLSDGSKCFAYYVIGAFGKRSKLDKALKRSFIERRSPFIGVKYHVKTDFLRDTVALHNFEGGYCGINAIEEEKFNICYLGSREQLREFGSIEVMEREQLWKNPILRDLLKNSDFLFDKPEVINEINFEPKQPVENHILMVGDAAGLITPLCGNGMAMAIQSGKLAAESIIEGGLRNLVERRYEQQWKGLFQKRLWFGRQIQTLFGAKKSSVFAGKLIGNFPMIANFIVKNTHGRPF</sequence>
<reference evidence="4" key="1">
    <citation type="submission" date="2016-11" db="EMBL/GenBank/DDBJ databases">
        <authorList>
            <person name="Varghese N."/>
            <person name="Submissions S."/>
        </authorList>
    </citation>
    <scope>NUCLEOTIDE SEQUENCE [LARGE SCALE GENOMIC DNA]</scope>
    <source>
        <strain evidence="4">DSM 15292</strain>
    </source>
</reference>
<dbReference type="PANTHER" id="PTHR42685:SF22">
    <property type="entry name" value="CONDITIONED MEDIUM FACTOR RECEPTOR 1"/>
    <property type="match status" value="1"/>
</dbReference>
<protein>
    <submittedName>
        <fullName evidence="3">Dehydrogenase (Flavoprotein)</fullName>
    </submittedName>
</protein>
<dbReference type="OrthoDB" id="1142316at2"/>
<dbReference type="RefSeq" id="WP_074226092.1">
    <property type="nucleotide sequence ID" value="NZ_FSRC01000002.1"/>
</dbReference>
<feature type="transmembrane region" description="Helical" evidence="1">
    <location>
        <begin position="6"/>
        <end position="24"/>
    </location>
</feature>
<organism evidence="3 4">
    <name type="scientific">Algoriphagus halophilus</name>
    <dbReference type="NCBI Taxonomy" id="226505"/>
    <lineage>
        <taxon>Bacteria</taxon>
        <taxon>Pseudomonadati</taxon>
        <taxon>Bacteroidota</taxon>
        <taxon>Cytophagia</taxon>
        <taxon>Cytophagales</taxon>
        <taxon>Cyclobacteriaceae</taxon>
        <taxon>Algoriphagus</taxon>
    </lineage>
</organism>
<dbReference type="Gene3D" id="3.50.50.60">
    <property type="entry name" value="FAD/NAD(P)-binding domain"/>
    <property type="match status" value="1"/>
</dbReference>
<dbReference type="AlphaFoldDB" id="A0A1N6GLU0"/>
<evidence type="ECO:0000313" key="4">
    <source>
        <dbReference type="Proteomes" id="UP000185221"/>
    </source>
</evidence>
<dbReference type="GO" id="GO:0071949">
    <property type="term" value="F:FAD binding"/>
    <property type="evidence" value="ECO:0007669"/>
    <property type="project" value="InterPro"/>
</dbReference>
<dbReference type="InterPro" id="IPR036188">
    <property type="entry name" value="FAD/NAD-bd_sf"/>
</dbReference>
<dbReference type="PANTHER" id="PTHR42685">
    <property type="entry name" value="GERANYLGERANYL DIPHOSPHATE REDUCTASE"/>
    <property type="match status" value="1"/>
</dbReference>
<keyword evidence="4" id="KW-1185">Reference proteome</keyword>
<dbReference type="STRING" id="226505.SAMN05444394_3350"/>
<keyword evidence="1" id="KW-0812">Transmembrane</keyword>
<accession>A0A1N6GLU0</accession>
<proteinExistence type="predicted"/>
<dbReference type="InterPro" id="IPR050407">
    <property type="entry name" value="Geranylgeranyl_reductase"/>
</dbReference>
<evidence type="ECO:0000256" key="1">
    <source>
        <dbReference type="SAM" id="Phobius"/>
    </source>
</evidence>